<keyword evidence="8" id="KW-1185">Reference proteome</keyword>
<protein>
    <recommendedName>
        <fullName evidence="9">Peptide transporter ptr2</fullName>
    </recommendedName>
</protein>
<feature type="transmembrane region" description="Helical" evidence="6">
    <location>
        <begin position="125"/>
        <end position="147"/>
    </location>
</feature>
<keyword evidence="3 6" id="KW-0812">Transmembrane</keyword>
<dbReference type="GO" id="GO:0016020">
    <property type="term" value="C:membrane"/>
    <property type="evidence" value="ECO:0007669"/>
    <property type="project" value="UniProtKB-SubCell"/>
</dbReference>
<evidence type="ECO:0000256" key="4">
    <source>
        <dbReference type="ARBA" id="ARBA00022989"/>
    </source>
</evidence>
<feature type="transmembrane region" description="Helical" evidence="6">
    <location>
        <begin position="194"/>
        <end position="216"/>
    </location>
</feature>
<dbReference type="InterPro" id="IPR018456">
    <property type="entry name" value="PTR2_symporter_CS"/>
</dbReference>
<comment type="similarity">
    <text evidence="2">Belongs to the major facilitator superfamily. Proton-dependent oligopeptide transporter (POT/PTR) (TC 2.A.17) family.</text>
</comment>
<feature type="transmembrane region" description="Helical" evidence="6">
    <location>
        <begin position="419"/>
        <end position="442"/>
    </location>
</feature>
<accession>A0A7J6L0H0</accession>
<evidence type="ECO:0000256" key="3">
    <source>
        <dbReference type="ARBA" id="ARBA00022692"/>
    </source>
</evidence>
<feature type="transmembrane region" description="Helical" evidence="6">
    <location>
        <begin position="266"/>
        <end position="287"/>
    </location>
</feature>
<comment type="caution">
    <text evidence="7">The sequence shown here is derived from an EMBL/GenBank/DDBJ whole genome shotgun (WGS) entry which is preliminary data.</text>
</comment>
<dbReference type="PANTHER" id="PTHR11654">
    <property type="entry name" value="OLIGOPEPTIDE TRANSPORTER-RELATED"/>
    <property type="match status" value="1"/>
</dbReference>
<feature type="transmembrane region" description="Helical" evidence="6">
    <location>
        <begin position="344"/>
        <end position="365"/>
    </location>
</feature>
<dbReference type="PROSITE" id="PS01022">
    <property type="entry name" value="PTR2_1"/>
    <property type="match status" value="1"/>
</dbReference>
<feature type="transmembrane region" description="Helical" evidence="6">
    <location>
        <begin position="167"/>
        <end position="187"/>
    </location>
</feature>
<dbReference type="Pfam" id="PF00854">
    <property type="entry name" value="PTR2"/>
    <property type="match status" value="1"/>
</dbReference>
<evidence type="ECO:0000256" key="6">
    <source>
        <dbReference type="SAM" id="Phobius"/>
    </source>
</evidence>
<dbReference type="InterPro" id="IPR036259">
    <property type="entry name" value="MFS_trans_sf"/>
</dbReference>
<feature type="transmembrane region" description="Helical" evidence="6">
    <location>
        <begin position="93"/>
        <end position="113"/>
    </location>
</feature>
<comment type="subcellular location">
    <subcellularLocation>
        <location evidence="1">Membrane</location>
        <topology evidence="1">Multi-pass membrane protein</topology>
    </subcellularLocation>
</comment>
<keyword evidence="4 6" id="KW-1133">Transmembrane helix</keyword>
<dbReference type="SUPFAM" id="SSF103473">
    <property type="entry name" value="MFS general substrate transporter"/>
    <property type="match status" value="1"/>
</dbReference>
<dbReference type="Gene3D" id="1.20.1250.20">
    <property type="entry name" value="MFS general substrate transporter like domains"/>
    <property type="match status" value="1"/>
</dbReference>
<dbReference type="Proteomes" id="UP000591131">
    <property type="component" value="Unassembled WGS sequence"/>
</dbReference>
<feature type="transmembrane region" description="Helical" evidence="6">
    <location>
        <begin position="25"/>
        <end position="47"/>
    </location>
</feature>
<dbReference type="EMBL" id="JAAPAO010000955">
    <property type="protein sequence ID" value="KAF4652166.1"/>
    <property type="molecule type" value="Genomic_DNA"/>
</dbReference>
<dbReference type="GO" id="GO:0006857">
    <property type="term" value="P:oligopeptide transport"/>
    <property type="evidence" value="ECO:0007669"/>
    <property type="project" value="InterPro"/>
</dbReference>
<dbReference type="OrthoDB" id="8904098at2759"/>
<feature type="transmembrane region" description="Helical" evidence="6">
    <location>
        <begin position="462"/>
        <end position="485"/>
    </location>
</feature>
<dbReference type="GO" id="GO:0022857">
    <property type="term" value="F:transmembrane transporter activity"/>
    <property type="evidence" value="ECO:0007669"/>
    <property type="project" value="InterPro"/>
</dbReference>
<evidence type="ECO:0000313" key="8">
    <source>
        <dbReference type="Proteomes" id="UP000591131"/>
    </source>
</evidence>
<proteinExistence type="inferred from homology"/>
<organism evidence="7 8">
    <name type="scientific">Perkinsus chesapeaki</name>
    <name type="common">Clam parasite</name>
    <name type="synonym">Perkinsus andrewsi</name>
    <dbReference type="NCBI Taxonomy" id="330153"/>
    <lineage>
        <taxon>Eukaryota</taxon>
        <taxon>Sar</taxon>
        <taxon>Alveolata</taxon>
        <taxon>Perkinsozoa</taxon>
        <taxon>Perkinsea</taxon>
        <taxon>Perkinsida</taxon>
        <taxon>Perkinsidae</taxon>
        <taxon>Perkinsus</taxon>
    </lineage>
</organism>
<name>A0A7J6L0H0_PERCH</name>
<evidence type="ECO:0000256" key="1">
    <source>
        <dbReference type="ARBA" id="ARBA00004141"/>
    </source>
</evidence>
<evidence type="ECO:0000256" key="2">
    <source>
        <dbReference type="ARBA" id="ARBA00005982"/>
    </source>
</evidence>
<reference evidence="7 8" key="1">
    <citation type="submission" date="2020-04" db="EMBL/GenBank/DDBJ databases">
        <title>Perkinsus chesapeaki whole genome sequence.</title>
        <authorList>
            <person name="Bogema D.R."/>
        </authorList>
    </citation>
    <scope>NUCLEOTIDE SEQUENCE [LARGE SCALE GENOMIC DNA]</scope>
    <source>
        <strain evidence="7">ATCC PRA-425</strain>
    </source>
</reference>
<feature type="transmembrane region" description="Helical" evidence="6">
    <location>
        <begin position="68"/>
        <end position="87"/>
    </location>
</feature>
<gene>
    <name evidence="7" type="ORF">FOL47_011235</name>
</gene>
<evidence type="ECO:0008006" key="9">
    <source>
        <dbReference type="Google" id="ProtNLM"/>
    </source>
</evidence>
<evidence type="ECO:0000313" key="7">
    <source>
        <dbReference type="EMBL" id="KAF4652166.1"/>
    </source>
</evidence>
<keyword evidence="5 6" id="KW-0472">Membrane</keyword>
<dbReference type="AlphaFoldDB" id="A0A7J6L0H0"/>
<dbReference type="InterPro" id="IPR000109">
    <property type="entry name" value="POT_fam"/>
</dbReference>
<sequence>MPAKQDSLSWTDSSGNVYHYYQRPMLNAVIFILFLEFGERLALYAIVPNAQAFLKEYLGYTDVQANSYIGAFQAILYVTPLMAAALADSLLGIYATIMSFSLLYLAGLFLLFLSTIKTISSPWMVHLSLLVMITLGGGAIKACVNVMGAQQFHPEYHKEGITTYYTMYYGAINIGSMVGALVTPFVLQDTNFTVAFIIPLVAFGAATASVLIGGLLGRFVKAKPQGSAVLEILRVMLSAVKKCSLERNKKSHGGHYDDGFIEDVKALLRLVPLFCLIIPFMIAYNNLLTAYLTQAQKMDRRTFNFEIPASLMVNVDPIAVVITSLLVSSLLYPMLKKRGIVIPVLVRCFIGSILGIVSLVCAIIVELQIKSRPLFTVSVWWLIPQFWAVAAGEVFLISTAYEIAFTFSPESLKAVASAVSLLFIAAEFGLSAVLFGLCAPWLPDFDPRSPSEVSHKGSHYEYFYLVLIALCTIGSVACLALIPYFRRVGGARHQIEVDEASNEKE</sequence>
<feature type="transmembrane region" description="Helical" evidence="6">
    <location>
        <begin position="385"/>
        <end position="407"/>
    </location>
</feature>
<evidence type="ECO:0000256" key="5">
    <source>
        <dbReference type="ARBA" id="ARBA00023136"/>
    </source>
</evidence>